<keyword evidence="4" id="KW-0472">Membrane</keyword>
<dbReference type="Gene3D" id="3.40.1090.10">
    <property type="entry name" value="Cytosolic phospholipase A2 catalytic domain"/>
    <property type="match status" value="1"/>
</dbReference>
<dbReference type="PROSITE" id="PS51635">
    <property type="entry name" value="PNPLA"/>
    <property type="match status" value="1"/>
</dbReference>
<keyword evidence="1 2" id="KW-0443">Lipid metabolism</keyword>
<feature type="domain" description="PNPLA" evidence="5">
    <location>
        <begin position="50"/>
        <end position="437"/>
    </location>
</feature>
<proteinExistence type="predicted"/>
<protein>
    <submittedName>
        <fullName evidence="6">Patatin-like phospholipase</fullName>
    </submittedName>
</protein>
<feature type="transmembrane region" description="Helical" evidence="4">
    <location>
        <begin position="193"/>
        <end position="218"/>
    </location>
</feature>
<keyword evidence="2" id="KW-0442">Lipid degradation</keyword>
<feature type="short sequence motif" description="DGA/G" evidence="2">
    <location>
        <begin position="424"/>
        <end position="426"/>
    </location>
</feature>
<feature type="short sequence motif" description="GXSXG" evidence="2">
    <location>
        <begin position="80"/>
        <end position="84"/>
    </location>
</feature>
<feature type="region of interest" description="Disordered" evidence="3">
    <location>
        <begin position="626"/>
        <end position="646"/>
    </location>
</feature>
<evidence type="ECO:0000256" key="3">
    <source>
        <dbReference type="SAM" id="MobiDB-lite"/>
    </source>
</evidence>
<organism evidence="6 7">
    <name type="scientific">Pedococcus dokdonensis</name>
    <dbReference type="NCBI Taxonomy" id="443156"/>
    <lineage>
        <taxon>Bacteria</taxon>
        <taxon>Bacillati</taxon>
        <taxon>Actinomycetota</taxon>
        <taxon>Actinomycetes</taxon>
        <taxon>Micrococcales</taxon>
        <taxon>Intrasporangiaceae</taxon>
        <taxon>Pedococcus</taxon>
    </lineage>
</organism>
<dbReference type="InterPro" id="IPR016035">
    <property type="entry name" value="Acyl_Trfase/lysoPLipase"/>
</dbReference>
<dbReference type="STRING" id="443156.SAMN04489867_2172"/>
<gene>
    <name evidence="6" type="ORF">SAMN04489867_2172</name>
</gene>
<dbReference type="Proteomes" id="UP000199077">
    <property type="component" value="Chromosome I"/>
</dbReference>
<sequence length="646" mass="70151">MTTTETTSHVPTAEDERRRARAEIEELSHAAYDVAAAPPTTAGPPTECDVIMKGGITSGVVYPLTICRLATKYRLKSIGGTSAGAIAAVVAAAAEYRRQHDSEAPAEGYQALAVLPLDVSKRLATLFQPHPETEPIFGVLLAALGPGKVRAAVVALVRERLWWFLGGLLLVLVVAAPALLLNGIPGDEGWGRFTLALILPVLLGLVVGVVAALVGFALKAVKVLPRHDFGLTDGATHSGNADEPALTEWLNRTVNDVAGLPKGRCLTLGDLWGSAGLAAWQAYAAATPTTQRPIGEVRRKRAIDLETMTTNLTIRRPFRMPFRQQVFLFDRDEMLGLFPRDVVDTMVAGLPPSTHLHPKTKQPLFYFPGPGAPEKGERRPGPEALPLVVMARMSLSFPGLIAAVPLYAVDYNGDQSVVRHLFSDGGISSNFPMHFFDSLLPTRPTFGINLASPHPQHPEMTWLSAAAEGGVIPRAQPFTTVPGFVQALRDSVQNWSDNTQVTQRGYAERVVEIRLRKGEGGFNLEMPDDVIMALAGRGAEAGEKLLGFQWDPHRVIRYRNAMTRLSEVLEGFEVAWDARDYGGLVEDYPTSGAPGTSYMDGKAWREKDLAATKALLDLVEEWEQADWPSLRQDRPSPAPAIRMAPE</sequence>
<dbReference type="InterPro" id="IPR002641">
    <property type="entry name" value="PNPLA_dom"/>
</dbReference>
<dbReference type="EMBL" id="LT629711">
    <property type="protein sequence ID" value="SDP35534.1"/>
    <property type="molecule type" value="Genomic_DNA"/>
</dbReference>
<dbReference type="RefSeq" id="WP_091785139.1">
    <property type="nucleotide sequence ID" value="NZ_LT629711.1"/>
</dbReference>
<dbReference type="GO" id="GO:0016787">
    <property type="term" value="F:hydrolase activity"/>
    <property type="evidence" value="ECO:0007669"/>
    <property type="project" value="UniProtKB-UniRule"/>
</dbReference>
<name>A0A1H0S1G4_9MICO</name>
<feature type="transmembrane region" description="Helical" evidence="4">
    <location>
        <begin position="161"/>
        <end position="181"/>
    </location>
</feature>
<keyword evidence="4" id="KW-0812">Transmembrane</keyword>
<evidence type="ECO:0000313" key="7">
    <source>
        <dbReference type="Proteomes" id="UP000199077"/>
    </source>
</evidence>
<evidence type="ECO:0000256" key="4">
    <source>
        <dbReference type="SAM" id="Phobius"/>
    </source>
</evidence>
<feature type="active site" description="Proton acceptor" evidence="2">
    <location>
        <position position="424"/>
    </location>
</feature>
<evidence type="ECO:0000313" key="6">
    <source>
        <dbReference type="EMBL" id="SDP35534.1"/>
    </source>
</evidence>
<keyword evidence="7" id="KW-1185">Reference proteome</keyword>
<reference evidence="7" key="1">
    <citation type="submission" date="2016-10" db="EMBL/GenBank/DDBJ databases">
        <authorList>
            <person name="Varghese N."/>
            <person name="Submissions S."/>
        </authorList>
    </citation>
    <scope>NUCLEOTIDE SEQUENCE [LARGE SCALE GENOMIC DNA]</scope>
    <source>
        <strain evidence="7">DSM 22329</strain>
    </source>
</reference>
<dbReference type="GO" id="GO:0016042">
    <property type="term" value="P:lipid catabolic process"/>
    <property type="evidence" value="ECO:0007669"/>
    <property type="project" value="UniProtKB-UniRule"/>
</dbReference>
<evidence type="ECO:0000259" key="5">
    <source>
        <dbReference type="PROSITE" id="PS51635"/>
    </source>
</evidence>
<keyword evidence="2" id="KW-0378">Hydrolase</keyword>
<dbReference type="AlphaFoldDB" id="A0A1H0S1G4"/>
<feature type="active site" description="Nucleophile" evidence="2">
    <location>
        <position position="82"/>
    </location>
</feature>
<keyword evidence="4" id="KW-1133">Transmembrane helix</keyword>
<comment type="caution">
    <text evidence="2">Lacks conserved residue(s) required for the propagation of feature annotation.</text>
</comment>
<dbReference type="SUPFAM" id="SSF52151">
    <property type="entry name" value="FabD/lysophospholipase-like"/>
    <property type="match status" value="1"/>
</dbReference>
<accession>A0A1H0S1G4</accession>
<evidence type="ECO:0000256" key="1">
    <source>
        <dbReference type="ARBA" id="ARBA00023098"/>
    </source>
</evidence>
<dbReference type="OrthoDB" id="9770965at2"/>
<evidence type="ECO:0000256" key="2">
    <source>
        <dbReference type="PROSITE-ProRule" id="PRU01161"/>
    </source>
</evidence>